<dbReference type="Proteomes" id="UP001150603">
    <property type="component" value="Unassembled WGS sequence"/>
</dbReference>
<organism evidence="1 2">
    <name type="scientific">Linderina macrospora</name>
    <dbReference type="NCBI Taxonomy" id="4868"/>
    <lineage>
        <taxon>Eukaryota</taxon>
        <taxon>Fungi</taxon>
        <taxon>Fungi incertae sedis</taxon>
        <taxon>Zoopagomycota</taxon>
        <taxon>Kickxellomycotina</taxon>
        <taxon>Kickxellomycetes</taxon>
        <taxon>Kickxellales</taxon>
        <taxon>Kickxellaceae</taxon>
        <taxon>Linderina</taxon>
    </lineage>
</organism>
<keyword evidence="2" id="KW-1185">Reference proteome</keyword>
<evidence type="ECO:0000313" key="2">
    <source>
        <dbReference type="Proteomes" id="UP001150603"/>
    </source>
</evidence>
<name>A0ACC1J5P3_9FUNG</name>
<proteinExistence type="predicted"/>
<accession>A0ACC1J5P3</accession>
<sequence length="416" mass="47554">MKSNDGSSGSLEFPSAVWPLHCREDNGNLAKLVPFDQGTSERLLPQINSDGQVAWQPASLYHMPDQEFMVQGRDPVLLRPRTRIPELLKRPELRLALTSSDNYTRQISYFQEAYRELDIPYMLLKDMFCEDAVDKEWDRVRITDGNLIAVCRPELDRDAPISVDAESNIGSKWYRHEQFRRNVKRVETAESWSQETQYAWSSKHEWMLYAGGECGNRMFGMPLPTIGDNDQAADSAIRLQRAKGTNNIDVVPAIELTTPIKQIVSRPEHPGYACVRNMSMVALLSIAQKPDRSTGAPLLEANIAGNPYSFGTGDQWTSHMSWSPWDMSQSVLASSTGCARLWDFERSRETLIEEEHEMPFEWNICEYWNSPRHILRANPDEVYFLDTRSDARRVSVLDLRESQFAIEGEIFTAVVP</sequence>
<reference evidence="1" key="1">
    <citation type="submission" date="2022-07" db="EMBL/GenBank/DDBJ databases">
        <title>Phylogenomic reconstructions and comparative analyses of Kickxellomycotina fungi.</title>
        <authorList>
            <person name="Reynolds N.K."/>
            <person name="Stajich J.E."/>
            <person name="Barry K."/>
            <person name="Grigoriev I.V."/>
            <person name="Crous P."/>
            <person name="Smith M.E."/>
        </authorList>
    </citation>
    <scope>NUCLEOTIDE SEQUENCE</scope>
    <source>
        <strain evidence="1">NRRL 5244</strain>
    </source>
</reference>
<comment type="caution">
    <text evidence="1">The sequence shown here is derived from an EMBL/GenBank/DDBJ whole genome shotgun (WGS) entry which is preliminary data.</text>
</comment>
<dbReference type="EMBL" id="JANBPW010003125">
    <property type="protein sequence ID" value="KAJ1938571.1"/>
    <property type="molecule type" value="Genomic_DNA"/>
</dbReference>
<protein>
    <submittedName>
        <fullName evidence="1">Uncharacterized protein</fullName>
    </submittedName>
</protein>
<gene>
    <name evidence="1" type="ORF">FBU59_004398</name>
</gene>
<evidence type="ECO:0000313" key="1">
    <source>
        <dbReference type="EMBL" id="KAJ1938571.1"/>
    </source>
</evidence>
<feature type="non-terminal residue" evidence="1">
    <location>
        <position position="416"/>
    </location>
</feature>